<dbReference type="AlphaFoldDB" id="U2M8A4"/>
<name>U2M8A4_9FIRM</name>
<sequence length="45" mass="5130">MGKFGNGSCIKNAPFKKTDSVRDCRFATVRFYRFIMAIPHKDCAT</sequence>
<comment type="caution">
    <text evidence="1">The sequence shown here is derived from an EMBL/GenBank/DDBJ whole genome shotgun (WGS) entry which is preliminary data.</text>
</comment>
<evidence type="ECO:0000313" key="2">
    <source>
        <dbReference type="Proteomes" id="UP000016662"/>
    </source>
</evidence>
<reference evidence="1 2" key="1">
    <citation type="submission" date="2013-07" db="EMBL/GenBank/DDBJ databases">
        <authorList>
            <person name="Weinstock G."/>
            <person name="Sodergren E."/>
            <person name="Wylie T."/>
            <person name="Fulton L."/>
            <person name="Fulton R."/>
            <person name="Fronick C."/>
            <person name="O'Laughlin M."/>
            <person name="Godfrey J."/>
            <person name="Miner T."/>
            <person name="Herter B."/>
            <person name="Appelbaum E."/>
            <person name="Cordes M."/>
            <person name="Lek S."/>
            <person name="Wollam A."/>
            <person name="Pepin K.H."/>
            <person name="Palsikar V.B."/>
            <person name="Mitreva M."/>
            <person name="Wilson R.K."/>
        </authorList>
    </citation>
    <scope>NUCLEOTIDE SEQUENCE [LARGE SCALE GENOMIC DNA]</scope>
    <source>
        <strain evidence="1 2">ATCC 27760</strain>
    </source>
</reference>
<gene>
    <name evidence="1" type="ORF">RUMCAL_01638</name>
</gene>
<dbReference type="EMBL" id="AWVF01000208">
    <property type="protein sequence ID" value="ERJ95528.1"/>
    <property type="molecule type" value="Genomic_DNA"/>
</dbReference>
<protein>
    <submittedName>
        <fullName evidence="1">Uncharacterized protein</fullName>
    </submittedName>
</protein>
<keyword evidence="2" id="KW-1185">Reference proteome</keyword>
<accession>U2M8A4</accession>
<dbReference type="HOGENOM" id="CLU_3209754_0_0_9"/>
<organism evidence="1 2">
    <name type="scientific">Ruminococcus callidus ATCC 27760</name>
    <dbReference type="NCBI Taxonomy" id="411473"/>
    <lineage>
        <taxon>Bacteria</taxon>
        <taxon>Bacillati</taxon>
        <taxon>Bacillota</taxon>
        <taxon>Clostridia</taxon>
        <taxon>Eubacteriales</taxon>
        <taxon>Oscillospiraceae</taxon>
        <taxon>Ruminococcus</taxon>
    </lineage>
</organism>
<dbReference type="Proteomes" id="UP000016662">
    <property type="component" value="Unassembled WGS sequence"/>
</dbReference>
<proteinExistence type="predicted"/>
<feature type="non-terminal residue" evidence="1">
    <location>
        <position position="45"/>
    </location>
</feature>
<evidence type="ECO:0000313" key="1">
    <source>
        <dbReference type="EMBL" id="ERJ95528.1"/>
    </source>
</evidence>